<dbReference type="EMBL" id="CM056741">
    <property type="protein sequence ID" value="KAJ8686505.1"/>
    <property type="molecule type" value="Genomic_DNA"/>
</dbReference>
<proteinExistence type="predicted"/>
<accession>A0ACC2PXH4</accession>
<dbReference type="Proteomes" id="UP001239111">
    <property type="component" value="Chromosome 1"/>
</dbReference>
<organism evidence="1 2">
    <name type="scientific">Eretmocerus hayati</name>
    <dbReference type="NCBI Taxonomy" id="131215"/>
    <lineage>
        <taxon>Eukaryota</taxon>
        <taxon>Metazoa</taxon>
        <taxon>Ecdysozoa</taxon>
        <taxon>Arthropoda</taxon>
        <taxon>Hexapoda</taxon>
        <taxon>Insecta</taxon>
        <taxon>Pterygota</taxon>
        <taxon>Neoptera</taxon>
        <taxon>Endopterygota</taxon>
        <taxon>Hymenoptera</taxon>
        <taxon>Apocrita</taxon>
        <taxon>Proctotrupomorpha</taxon>
        <taxon>Chalcidoidea</taxon>
        <taxon>Aphelinidae</taxon>
        <taxon>Aphelininae</taxon>
        <taxon>Eretmocerus</taxon>
    </lineage>
</organism>
<evidence type="ECO:0000313" key="2">
    <source>
        <dbReference type="Proteomes" id="UP001239111"/>
    </source>
</evidence>
<sequence>MEKQYCYCAVALCSVGSIEASIPSGLCSGSLGADDEADPEVDDHHQQQSDPSLGGLRLQDLHSPADDDASASAQQQQAQVQQIQLNGVQGSVQGQLVGEFGTSFWVDDMAGFPLPPLDLDPLPPGLFSPCSATYNWGCARGDCMPRAGNINGEGMADVLLSLKHAVVHPGSPTGAGYYTTGSAPAHHAYASAQDYGQSFGPGTATVTANHYPQGPAMSVNVSMNMTMNMNMHPG</sequence>
<name>A0ACC2PXH4_9HYME</name>
<reference evidence="1" key="1">
    <citation type="submission" date="2023-04" db="EMBL/GenBank/DDBJ databases">
        <title>A chromosome-level genome assembly of the parasitoid wasp Eretmocerus hayati.</title>
        <authorList>
            <person name="Zhong Y."/>
            <person name="Liu S."/>
            <person name="Liu Y."/>
        </authorList>
    </citation>
    <scope>NUCLEOTIDE SEQUENCE</scope>
    <source>
        <strain evidence="1">ZJU_SS_LIU_2023</strain>
    </source>
</reference>
<gene>
    <name evidence="1" type="ORF">QAD02_022299</name>
</gene>
<protein>
    <submittedName>
        <fullName evidence="1">Uncharacterized protein</fullName>
    </submittedName>
</protein>
<keyword evidence="2" id="KW-1185">Reference proteome</keyword>
<evidence type="ECO:0000313" key="1">
    <source>
        <dbReference type="EMBL" id="KAJ8686505.1"/>
    </source>
</evidence>
<comment type="caution">
    <text evidence="1">The sequence shown here is derived from an EMBL/GenBank/DDBJ whole genome shotgun (WGS) entry which is preliminary data.</text>
</comment>